<evidence type="ECO:0000256" key="1">
    <source>
        <dbReference type="ARBA" id="ARBA00022676"/>
    </source>
</evidence>
<dbReference type="InterPro" id="IPR028098">
    <property type="entry name" value="Glyco_trans_4-like_N"/>
</dbReference>
<dbReference type="InterPro" id="IPR050194">
    <property type="entry name" value="Glycosyltransferase_grp1"/>
</dbReference>
<feature type="region of interest" description="Disordered" evidence="3">
    <location>
        <begin position="417"/>
        <end position="438"/>
    </location>
</feature>
<evidence type="ECO:0000259" key="5">
    <source>
        <dbReference type="Pfam" id="PF13439"/>
    </source>
</evidence>
<dbReference type="SUPFAM" id="SSF53756">
    <property type="entry name" value="UDP-Glycosyltransferase/glycogen phosphorylase"/>
    <property type="match status" value="1"/>
</dbReference>
<dbReference type="EMBL" id="JBHTHR010000645">
    <property type="protein sequence ID" value="MFD0802913.1"/>
    <property type="molecule type" value="Genomic_DNA"/>
</dbReference>
<keyword evidence="2 6" id="KW-0808">Transferase</keyword>
<evidence type="ECO:0000313" key="6">
    <source>
        <dbReference type="EMBL" id="MFD0802913.1"/>
    </source>
</evidence>
<dbReference type="Pfam" id="PF13439">
    <property type="entry name" value="Glyco_transf_4"/>
    <property type="match status" value="1"/>
</dbReference>
<dbReference type="PANTHER" id="PTHR45947:SF3">
    <property type="entry name" value="SULFOQUINOVOSYL TRANSFERASE SQD2"/>
    <property type="match status" value="1"/>
</dbReference>
<feature type="domain" description="Glycosyltransferase subfamily 4-like N-terminal" evidence="5">
    <location>
        <begin position="37"/>
        <end position="214"/>
    </location>
</feature>
<dbReference type="Pfam" id="PF00534">
    <property type="entry name" value="Glycos_transf_1"/>
    <property type="match status" value="1"/>
</dbReference>
<accession>A0ABW3BI42</accession>
<evidence type="ECO:0000259" key="4">
    <source>
        <dbReference type="Pfam" id="PF00534"/>
    </source>
</evidence>
<name>A0ABW3BI42_9ACTN</name>
<organism evidence="6 7">
    <name type="scientific">Streptomonospora algeriensis</name>
    <dbReference type="NCBI Taxonomy" id="995084"/>
    <lineage>
        <taxon>Bacteria</taxon>
        <taxon>Bacillati</taxon>
        <taxon>Actinomycetota</taxon>
        <taxon>Actinomycetes</taxon>
        <taxon>Streptosporangiales</taxon>
        <taxon>Nocardiopsidaceae</taxon>
        <taxon>Streptomonospora</taxon>
    </lineage>
</organism>
<feature type="compositionally biased region" description="Basic residues" evidence="3">
    <location>
        <begin position="429"/>
        <end position="438"/>
    </location>
</feature>
<gene>
    <name evidence="6" type="ORF">ACFQZU_16520</name>
</gene>
<protein>
    <submittedName>
        <fullName evidence="6">Glycosyltransferase</fullName>
        <ecNumber evidence="6">2.4.-.-</ecNumber>
    </submittedName>
</protein>
<evidence type="ECO:0000313" key="7">
    <source>
        <dbReference type="Proteomes" id="UP001596956"/>
    </source>
</evidence>
<feature type="domain" description="Glycosyl transferase family 1" evidence="4">
    <location>
        <begin position="224"/>
        <end position="388"/>
    </location>
</feature>
<dbReference type="EC" id="2.4.-.-" evidence="6"/>
<keyword evidence="7" id="KW-1185">Reference proteome</keyword>
<keyword evidence="1 6" id="KW-0328">Glycosyltransferase</keyword>
<evidence type="ECO:0000256" key="3">
    <source>
        <dbReference type="SAM" id="MobiDB-lite"/>
    </source>
</evidence>
<sequence>MTIVSQRPRPRTGAGEDEGGHGRLRVLIAGDTYPPDVNGAAYFTHRLATGLAARGHDVHVVCASPTGEPGIEVRSGVTLHQLRSVSVLVHETMRTTLPAGIGGHLDRLIERLNPHVVHAQSHFTTSRAAIRRARSAGVPVVLTNHFMPDNLFGHAHVPERLQGMAGALAWRDMVRVAYQADYVTTPTERAAALLAEKGFSRTVEAVSCGIDLERFHPRPADRAAARERFGLPDRDTIAFVGRLDEEKRIDELIRALPRVLERRDAQLALVGVGRREQEVRLLAAELGVAERVHFLGFVPDTDLPQVYVAADVFAIGSVAELQSIATLEAMSTGLPVVAADALALPHLVAHGRNGYLYTPGDVEALAGHLLAVLEPERVRAEMGAASREIVRRHDHRRSLDRFVEIYGEVRPRHFAGLRRSRTPLQGPRLRQRRPVIAA</sequence>
<proteinExistence type="predicted"/>
<dbReference type="Proteomes" id="UP001596956">
    <property type="component" value="Unassembled WGS sequence"/>
</dbReference>
<dbReference type="Gene3D" id="3.40.50.2000">
    <property type="entry name" value="Glycogen Phosphorylase B"/>
    <property type="match status" value="2"/>
</dbReference>
<evidence type="ECO:0000256" key="2">
    <source>
        <dbReference type="ARBA" id="ARBA00022679"/>
    </source>
</evidence>
<dbReference type="GO" id="GO:0016757">
    <property type="term" value="F:glycosyltransferase activity"/>
    <property type="evidence" value="ECO:0007669"/>
    <property type="project" value="UniProtKB-KW"/>
</dbReference>
<reference evidence="7" key="1">
    <citation type="journal article" date="2019" name="Int. J. Syst. Evol. Microbiol.">
        <title>The Global Catalogue of Microorganisms (GCM) 10K type strain sequencing project: providing services to taxonomists for standard genome sequencing and annotation.</title>
        <authorList>
            <consortium name="The Broad Institute Genomics Platform"/>
            <consortium name="The Broad Institute Genome Sequencing Center for Infectious Disease"/>
            <person name="Wu L."/>
            <person name="Ma J."/>
        </authorList>
    </citation>
    <scope>NUCLEOTIDE SEQUENCE [LARGE SCALE GENOMIC DNA]</scope>
    <source>
        <strain evidence="7">CCUG 63369</strain>
    </source>
</reference>
<dbReference type="InterPro" id="IPR001296">
    <property type="entry name" value="Glyco_trans_1"/>
</dbReference>
<comment type="caution">
    <text evidence="6">The sequence shown here is derived from an EMBL/GenBank/DDBJ whole genome shotgun (WGS) entry which is preliminary data.</text>
</comment>
<dbReference type="PANTHER" id="PTHR45947">
    <property type="entry name" value="SULFOQUINOVOSYL TRANSFERASE SQD2"/>
    <property type="match status" value="1"/>
</dbReference>
<feature type="region of interest" description="Disordered" evidence="3">
    <location>
        <begin position="1"/>
        <end position="22"/>
    </location>
</feature>